<gene>
    <name evidence="2" type="ORF">PIBRA_LOCUS7039</name>
</gene>
<organism evidence="2 3">
    <name type="scientific">Pieris brassicae</name>
    <name type="common">White butterfly</name>
    <name type="synonym">Large white butterfly</name>
    <dbReference type="NCBI Taxonomy" id="7116"/>
    <lineage>
        <taxon>Eukaryota</taxon>
        <taxon>Metazoa</taxon>
        <taxon>Ecdysozoa</taxon>
        <taxon>Arthropoda</taxon>
        <taxon>Hexapoda</taxon>
        <taxon>Insecta</taxon>
        <taxon>Pterygota</taxon>
        <taxon>Neoptera</taxon>
        <taxon>Endopterygota</taxon>
        <taxon>Lepidoptera</taxon>
        <taxon>Glossata</taxon>
        <taxon>Ditrysia</taxon>
        <taxon>Papilionoidea</taxon>
        <taxon>Pieridae</taxon>
        <taxon>Pierinae</taxon>
        <taxon>Pieris</taxon>
    </lineage>
</organism>
<keyword evidence="3" id="KW-1185">Reference proteome</keyword>
<dbReference type="AlphaFoldDB" id="A0A9P0TDY4"/>
<dbReference type="EMBL" id="CALOZG010000010">
    <property type="protein sequence ID" value="CAH4030384.1"/>
    <property type="molecule type" value="Genomic_DNA"/>
</dbReference>
<comment type="caution">
    <text evidence="2">The sequence shown here is derived from an EMBL/GenBank/DDBJ whole genome shotgun (WGS) entry which is preliminary data.</text>
</comment>
<protein>
    <submittedName>
        <fullName evidence="2">Uncharacterized protein</fullName>
    </submittedName>
</protein>
<evidence type="ECO:0000256" key="1">
    <source>
        <dbReference type="SAM" id="SignalP"/>
    </source>
</evidence>
<accession>A0A9P0TDY4</accession>
<proteinExistence type="predicted"/>
<name>A0A9P0TDY4_PIEBR</name>
<dbReference type="Proteomes" id="UP001152562">
    <property type="component" value="Unassembled WGS sequence"/>
</dbReference>
<feature type="chain" id="PRO_5040377513" evidence="1">
    <location>
        <begin position="19"/>
        <end position="80"/>
    </location>
</feature>
<evidence type="ECO:0000313" key="2">
    <source>
        <dbReference type="EMBL" id="CAH4030384.1"/>
    </source>
</evidence>
<sequence length="80" mass="8879">MKAILALVSLLLITTTFGKLLDGKSEQRGYSESITRILDYLYPKDDGDSKIMKEIFSLLADDGPPSLEGGLDALDYLLRR</sequence>
<evidence type="ECO:0000313" key="3">
    <source>
        <dbReference type="Proteomes" id="UP001152562"/>
    </source>
</evidence>
<feature type="signal peptide" evidence="1">
    <location>
        <begin position="1"/>
        <end position="18"/>
    </location>
</feature>
<keyword evidence="1" id="KW-0732">Signal</keyword>
<reference evidence="2" key="1">
    <citation type="submission" date="2022-05" db="EMBL/GenBank/DDBJ databases">
        <authorList>
            <person name="Okamura Y."/>
        </authorList>
    </citation>
    <scope>NUCLEOTIDE SEQUENCE</scope>
</reference>